<dbReference type="InterPro" id="IPR058163">
    <property type="entry name" value="LysR-type_TF_proteobact-type"/>
</dbReference>
<accession>A0ABU9HC11</accession>
<sequence>MLSSLDLHFFYAIATSNSLSAAAKKLNVTPPTVTQRLQTLEAKLSLKLVERDFRRSKLTTSGKKLASRCKLILDEIDLLTDELKEDQTSLAGKLTVLAPLGFGEKYIASIIGDFSIKYPNLKIKLLLSDHPDKASSPEADIIIYIGELKNSSMRRVVLAKNRRLVCASPSYLESTDKIESPELLSNHKCIALVENNEDTMQWSFTHKTSGNISNIRIEPSLVCNVADAVKLWALKDLGIIHRSEWDVRQEIESGRLQEILTDYKLPDADVVALLNDSEKDRPRRVNMFIKYLKSSLKEL</sequence>
<dbReference type="Pfam" id="PF00126">
    <property type="entry name" value="HTH_1"/>
    <property type="match status" value="1"/>
</dbReference>
<dbReference type="Gene3D" id="1.10.10.10">
    <property type="entry name" value="Winged helix-like DNA-binding domain superfamily/Winged helix DNA-binding domain"/>
    <property type="match status" value="1"/>
</dbReference>
<dbReference type="InterPro" id="IPR036388">
    <property type="entry name" value="WH-like_DNA-bd_sf"/>
</dbReference>
<dbReference type="Gene3D" id="3.40.190.290">
    <property type="match status" value="1"/>
</dbReference>
<dbReference type="InterPro" id="IPR036390">
    <property type="entry name" value="WH_DNA-bd_sf"/>
</dbReference>
<protein>
    <submittedName>
        <fullName evidence="6">LysR family transcriptional regulator</fullName>
    </submittedName>
</protein>
<reference evidence="6 7" key="1">
    <citation type="submission" date="2024-02" db="EMBL/GenBank/DDBJ databases">
        <title>Bacteria isolated from the canopy kelp, Nereocystis luetkeana.</title>
        <authorList>
            <person name="Pfister C.A."/>
            <person name="Younker I.T."/>
            <person name="Light S.H."/>
        </authorList>
    </citation>
    <scope>NUCLEOTIDE SEQUENCE [LARGE SCALE GENOMIC DNA]</scope>
    <source>
        <strain evidence="6 7">TI.2.07</strain>
    </source>
</reference>
<evidence type="ECO:0000256" key="2">
    <source>
        <dbReference type="ARBA" id="ARBA00023015"/>
    </source>
</evidence>
<comment type="similarity">
    <text evidence="1">Belongs to the LysR transcriptional regulatory family.</text>
</comment>
<evidence type="ECO:0000313" key="7">
    <source>
        <dbReference type="Proteomes" id="UP001366060"/>
    </source>
</evidence>
<dbReference type="RefSeq" id="WP_341627985.1">
    <property type="nucleotide sequence ID" value="NZ_JBAKBA010000020.1"/>
</dbReference>
<dbReference type="EMBL" id="JBAKBA010000020">
    <property type="protein sequence ID" value="MEL0659429.1"/>
    <property type="molecule type" value="Genomic_DNA"/>
</dbReference>
<dbReference type="PANTHER" id="PTHR30537:SF5">
    <property type="entry name" value="HTH-TYPE TRANSCRIPTIONAL ACTIVATOR TTDR-RELATED"/>
    <property type="match status" value="1"/>
</dbReference>
<dbReference type="PANTHER" id="PTHR30537">
    <property type="entry name" value="HTH-TYPE TRANSCRIPTIONAL REGULATOR"/>
    <property type="match status" value="1"/>
</dbReference>
<gene>
    <name evidence="6" type="ORF">V6255_09795</name>
</gene>
<keyword evidence="7" id="KW-1185">Reference proteome</keyword>
<evidence type="ECO:0000259" key="5">
    <source>
        <dbReference type="PROSITE" id="PS50931"/>
    </source>
</evidence>
<dbReference type="Proteomes" id="UP001366060">
    <property type="component" value="Unassembled WGS sequence"/>
</dbReference>
<dbReference type="InterPro" id="IPR000847">
    <property type="entry name" value="LysR_HTH_N"/>
</dbReference>
<feature type="domain" description="HTH lysR-type" evidence="5">
    <location>
        <begin position="1"/>
        <end position="59"/>
    </location>
</feature>
<keyword evidence="2" id="KW-0805">Transcription regulation</keyword>
<dbReference type="PROSITE" id="PS50931">
    <property type="entry name" value="HTH_LYSR"/>
    <property type="match status" value="1"/>
</dbReference>
<evidence type="ECO:0000313" key="6">
    <source>
        <dbReference type="EMBL" id="MEL0659429.1"/>
    </source>
</evidence>
<dbReference type="InterPro" id="IPR005119">
    <property type="entry name" value="LysR_subst-bd"/>
</dbReference>
<dbReference type="SUPFAM" id="SSF53850">
    <property type="entry name" value="Periplasmic binding protein-like II"/>
    <property type="match status" value="1"/>
</dbReference>
<name>A0ABU9HC11_9GAMM</name>
<comment type="caution">
    <text evidence="6">The sequence shown here is derived from an EMBL/GenBank/DDBJ whole genome shotgun (WGS) entry which is preliminary data.</text>
</comment>
<keyword evidence="3" id="KW-0238">DNA-binding</keyword>
<proteinExistence type="inferred from homology"/>
<organism evidence="6 7">
    <name type="scientific">Psychromonas arctica</name>
    <dbReference type="NCBI Taxonomy" id="168275"/>
    <lineage>
        <taxon>Bacteria</taxon>
        <taxon>Pseudomonadati</taxon>
        <taxon>Pseudomonadota</taxon>
        <taxon>Gammaproteobacteria</taxon>
        <taxon>Alteromonadales</taxon>
        <taxon>Psychromonadaceae</taxon>
        <taxon>Psychromonas</taxon>
    </lineage>
</organism>
<evidence type="ECO:0000256" key="4">
    <source>
        <dbReference type="ARBA" id="ARBA00023163"/>
    </source>
</evidence>
<dbReference type="Pfam" id="PF03466">
    <property type="entry name" value="LysR_substrate"/>
    <property type="match status" value="1"/>
</dbReference>
<evidence type="ECO:0000256" key="1">
    <source>
        <dbReference type="ARBA" id="ARBA00009437"/>
    </source>
</evidence>
<evidence type="ECO:0000256" key="3">
    <source>
        <dbReference type="ARBA" id="ARBA00023125"/>
    </source>
</evidence>
<dbReference type="SUPFAM" id="SSF46785">
    <property type="entry name" value="Winged helix' DNA-binding domain"/>
    <property type="match status" value="1"/>
</dbReference>
<keyword evidence="4" id="KW-0804">Transcription</keyword>